<name>A0A3M7H615_HORWE</name>
<dbReference type="OrthoDB" id="191139at2759"/>
<keyword evidence="2" id="KW-0560">Oxidoreductase</keyword>
<dbReference type="EMBL" id="QWIT01000177">
    <property type="protein sequence ID" value="RMZ29106.1"/>
    <property type="molecule type" value="Genomic_DNA"/>
</dbReference>
<protein>
    <recommendedName>
        <fullName evidence="7">Oxidoreductase</fullName>
    </recommendedName>
</protein>
<comment type="caution">
    <text evidence="3">The sequence shown here is derived from an EMBL/GenBank/DDBJ whole genome shotgun (WGS) entry which is preliminary data.</text>
</comment>
<evidence type="ECO:0000256" key="1">
    <source>
        <dbReference type="ARBA" id="ARBA00006484"/>
    </source>
</evidence>
<dbReference type="Gene3D" id="3.40.50.720">
    <property type="entry name" value="NAD(P)-binding Rossmann-like Domain"/>
    <property type="match status" value="1"/>
</dbReference>
<gene>
    <name evidence="4" type="ORF">D0859_06797</name>
    <name evidence="3" type="ORF">D0860_04531</name>
</gene>
<dbReference type="Proteomes" id="UP000280598">
    <property type="component" value="Unassembled WGS sequence"/>
</dbReference>
<dbReference type="EMBL" id="QWIS01000082">
    <property type="protein sequence ID" value="RMZ08779.1"/>
    <property type="molecule type" value="Genomic_DNA"/>
</dbReference>
<evidence type="ECO:0000313" key="4">
    <source>
        <dbReference type="EMBL" id="RMZ29106.1"/>
    </source>
</evidence>
<organism evidence="3 5">
    <name type="scientific">Hortaea werneckii</name>
    <name type="common">Black yeast</name>
    <name type="synonym">Cladosporium werneckii</name>
    <dbReference type="NCBI Taxonomy" id="91943"/>
    <lineage>
        <taxon>Eukaryota</taxon>
        <taxon>Fungi</taxon>
        <taxon>Dikarya</taxon>
        <taxon>Ascomycota</taxon>
        <taxon>Pezizomycotina</taxon>
        <taxon>Dothideomycetes</taxon>
        <taxon>Dothideomycetidae</taxon>
        <taxon>Mycosphaerellales</taxon>
        <taxon>Teratosphaeriaceae</taxon>
        <taxon>Hortaea</taxon>
    </lineage>
</organism>
<dbReference type="PANTHER" id="PTHR24320:SF154">
    <property type="entry name" value="OXIDOREDUCTASE, SHORT-CHAIN DEHYDROGENASE_REDUCTASE FAMILY (AFU_ORTHOLOGUE AFUA_2G04560)"/>
    <property type="match status" value="1"/>
</dbReference>
<evidence type="ECO:0000313" key="5">
    <source>
        <dbReference type="Proteomes" id="UP000280598"/>
    </source>
</evidence>
<sequence length="200" mass="21792">MGLASLQDTQRAFRFFEPQLDRRLAILACNAGIMTASSYEDARVVFTTSGGLMLAPADEGIVFDDLKTRQEYGFGARWKRYGQSKLARVFHTSQLAQKYPNLSTIAIHPGVVATDLVRTLGLADRLLVHATSTVMSPENSCNNSMWGATASRHSVDNGDYYSPIAEPGKQTRWTKDGDLGEALEMDGGGSSTQCSLSFSQ</sequence>
<reference evidence="5 6" key="1">
    <citation type="journal article" date="2018" name="BMC Genomics">
        <title>Genomic evidence for intraspecific hybridization in a clonal and extremely halotolerant yeast.</title>
        <authorList>
            <person name="Gostincar C."/>
            <person name="Stajich J.E."/>
            <person name="Zupancic J."/>
            <person name="Zalar P."/>
            <person name="Gunde-Cimerman N."/>
        </authorList>
    </citation>
    <scope>NUCLEOTIDE SEQUENCE [LARGE SCALE GENOMIC DNA]</scope>
    <source>
        <strain evidence="4 6">EXF-120</strain>
        <strain evidence="3 5">EXF-562</strain>
    </source>
</reference>
<dbReference type="GO" id="GO:0016491">
    <property type="term" value="F:oxidoreductase activity"/>
    <property type="evidence" value="ECO:0007669"/>
    <property type="project" value="UniProtKB-KW"/>
</dbReference>
<proteinExistence type="inferred from homology"/>
<dbReference type="VEuPathDB" id="FungiDB:BTJ68_09293"/>
<dbReference type="Proteomes" id="UP000281677">
    <property type="component" value="Unassembled WGS sequence"/>
</dbReference>
<evidence type="ECO:0008006" key="7">
    <source>
        <dbReference type="Google" id="ProtNLM"/>
    </source>
</evidence>
<evidence type="ECO:0000313" key="6">
    <source>
        <dbReference type="Proteomes" id="UP000281677"/>
    </source>
</evidence>
<dbReference type="AlphaFoldDB" id="A0A3M7H615"/>
<comment type="similarity">
    <text evidence="1">Belongs to the short-chain dehydrogenases/reductases (SDR) family.</text>
</comment>
<accession>A0A3M7H615</accession>
<evidence type="ECO:0000313" key="3">
    <source>
        <dbReference type="EMBL" id="RMZ08779.1"/>
    </source>
</evidence>
<evidence type="ECO:0000256" key="2">
    <source>
        <dbReference type="ARBA" id="ARBA00023002"/>
    </source>
</evidence>
<dbReference type="SUPFAM" id="SSF51735">
    <property type="entry name" value="NAD(P)-binding Rossmann-fold domains"/>
    <property type="match status" value="1"/>
</dbReference>
<dbReference type="PANTHER" id="PTHR24320">
    <property type="entry name" value="RETINOL DEHYDROGENASE"/>
    <property type="match status" value="1"/>
</dbReference>
<dbReference type="InterPro" id="IPR036291">
    <property type="entry name" value="NAD(P)-bd_dom_sf"/>
</dbReference>